<sequence length="453" mass="50182">MSQQRPNATRWIVIDDTSPEISYVGPSGSWFDTEGVTSFFTRNDSGGLLNSNGLVYNATQHGTRLNSSFLFNYTGYEFLVGGTIENGYRDKGELWWNCYRDGNEVQNHMDLFNITTVPSDNNWFICGDWQTGGSDDGQHTLTVNISATKELPFWFDWLRYAPLPDVSTENKVVQLDVDDPSILASLSSGWDTGMSETKTKGASFNFEFTGTSFIWYGLARLDHVDPPTNNLTVGTYSIDHGPQHPINFPIVPSRGHWFNQKFFDTGTLPMAKHNISVIYTYDGTLPLGLGYVRIQNGSLSQPVAVSSSVQEVRSKRTTIILSSVIPIIVLVIVVCAGWFIRDYLIKKRRQISPRYEIDQQGTVESQFASTASVHPYPTTVTQSDPSSPNIKTTLFSSAYNISPSGSRRPDGRTDSSRGDAVSMSVREESSSVGLGRNATYRSGVSDAPPVYTV</sequence>
<protein>
    <submittedName>
        <fullName evidence="3">Uncharacterized protein</fullName>
    </submittedName>
</protein>
<evidence type="ECO:0000256" key="2">
    <source>
        <dbReference type="SAM" id="Phobius"/>
    </source>
</evidence>
<proteinExistence type="predicted"/>
<keyword evidence="2" id="KW-0472">Membrane</keyword>
<gene>
    <name evidence="3" type="ORF">CPB83DRAFT_896021</name>
</gene>
<evidence type="ECO:0000313" key="3">
    <source>
        <dbReference type="EMBL" id="KAF9526506.1"/>
    </source>
</evidence>
<evidence type="ECO:0000256" key="1">
    <source>
        <dbReference type="SAM" id="MobiDB-lite"/>
    </source>
</evidence>
<reference evidence="3" key="1">
    <citation type="submission" date="2020-11" db="EMBL/GenBank/DDBJ databases">
        <authorList>
            <consortium name="DOE Joint Genome Institute"/>
            <person name="Ahrendt S."/>
            <person name="Riley R."/>
            <person name="Andreopoulos W."/>
            <person name="Labutti K."/>
            <person name="Pangilinan J."/>
            <person name="Ruiz-Duenas F.J."/>
            <person name="Barrasa J.M."/>
            <person name="Sanchez-Garcia M."/>
            <person name="Camarero S."/>
            <person name="Miyauchi S."/>
            <person name="Serrano A."/>
            <person name="Linde D."/>
            <person name="Babiker R."/>
            <person name="Drula E."/>
            <person name="Ayuso-Fernandez I."/>
            <person name="Pacheco R."/>
            <person name="Padilla G."/>
            <person name="Ferreira P."/>
            <person name="Barriuso J."/>
            <person name="Kellner H."/>
            <person name="Castanera R."/>
            <person name="Alfaro M."/>
            <person name="Ramirez L."/>
            <person name="Pisabarro A.G."/>
            <person name="Kuo A."/>
            <person name="Tritt A."/>
            <person name="Lipzen A."/>
            <person name="He G."/>
            <person name="Yan M."/>
            <person name="Ng V."/>
            <person name="Cullen D."/>
            <person name="Martin F."/>
            <person name="Rosso M.-N."/>
            <person name="Henrissat B."/>
            <person name="Hibbett D."/>
            <person name="Martinez A.T."/>
            <person name="Grigoriev I.V."/>
        </authorList>
    </citation>
    <scope>NUCLEOTIDE SEQUENCE</scope>
    <source>
        <strain evidence="3">CBS 506.95</strain>
    </source>
</reference>
<feature type="transmembrane region" description="Helical" evidence="2">
    <location>
        <begin position="319"/>
        <end position="340"/>
    </location>
</feature>
<dbReference type="EMBL" id="MU157870">
    <property type="protein sequence ID" value="KAF9526506.1"/>
    <property type="molecule type" value="Genomic_DNA"/>
</dbReference>
<dbReference type="Gene3D" id="2.60.120.260">
    <property type="entry name" value="Galactose-binding domain-like"/>
    <property type="match status" value="1"/>
</dbReference>
<accession>A0A9P6ECC6</accession>
<name>A0A9P6ECC6_9AGAR</name>
<comment type="caution">
    <text evidence="3">The sequence shown here is derived from an EMBL/GenBank/DDBJ whole genome shotgun (WGS) entry which is preliminary data.</text>
</comment>
<organism evidence="3 4">
    <name type="scientific">Crepidotus variabilis</name>
    <dbReference type="NCBI Taxonomy" id="179855"/>
    <lineage>
        <taxon>Eukaryota</taxon>
        <taxon>Fungi</taxon>
        <taxon>Dikarya</taxon>
        <taxon>Basidiomycota</taxon>
        <taxon>Agaricomycotina</taxon>
        <taxon>Agaricomycetes</taxon>
        <taxon>Agaricomycetidae</taxon>
        <taxon>Agaricales</taxon>
        <taxon>Agaricineae</taxon>
        <taxon>Crepidotaceae</taxon>
        <taxon>Crepidotus</taxon>
    </lineage>
</organism>
<keyword evidence="2" id="KW-0812">Transmembrane</keyword>
<dbReference type="Proteomes" id="UP000807306">
    <property type="component" value="Unassembled WGS sequence"/>
</dbReference>
<feature type="compositionally biased region" description="Basic and acidic residues" evidence="1">
    <location>
        <begin position="407"/>
        <end position="417"/>
    </location>
</feature>
<feature type="region of interest" description="Disordered" evidence="1">
    <location>
        <begin position="399"/>
        <end position="453"/>
    </location>
</feature>
<evidence type="ECO:0000313" key="4">
    <source>
        <dbReference type="Proteomes" id="UP000807306"/>
    </source>
</evidence>
<keyword evidence="4" id="KW-1185">Reference proteome</keyword>
<dbReference type="OrthoDB" id="3052647at2759"/>
<keyword evidence="2" id="KW-1133">Transmembrane helix</keyword>
<dbReference type="AlphaFoldDB" id="A0A9P6ECC6"/>